<feature type="chain" id="PRO_5018112365" evidence="2">
    <location>
        <begin position="23"/>
        <end position="78"/>
    </location>
</feature>
<evidence type="ECO:0000313" key="3">
    <source>
        <dbReference type="EMBL" id="RPA95031.1"/>
    </source>
</evidence>
<name>A0A3N4JEC7_9PEZI</name>
<proteinExistence type="predicted"/>
<dbReference type="AlphaFoldDB" id="A0A3N4JEC7"/>
<feature type="region of interest" description="Disordered" evidence="1">
    <location>
        <begin position="29"/>
        <end position="78"/>
    </location>
</feature>
<feature type="signal peptide" evidence="2">
    <location>
        <begin position="1"/>
        <end position="22"/>
    </location>
</feature>
<evidence type="ECO:0000313" key="4">
    <source>
        <dbReference type="Proteomes" id="UP000276215"/>
    </source>
</evidence>
<dbReference type="Proteomes" id="UP000276215">
    <property type="component" value="Unassembled WGS sequence"/>
</dbReference>
<reference evidence="3 4" key="1">
    <citation type="journal article" date="2018" name="Nat. Ecol. Evol.">
        <title>Pezizomycetes genomes reveal the molecular basis of ectomycorrhizal truffle lifestyle.</title>
        <authorList>
            <person name="Murat C."/>
            <person name="Payen T."/>
            <person name="Noel B."/>
            <person name="Kuo A."/>
            <person name="Morin E."/>
            <person name="Chen J."/>
            <person name="Kohler A."/>
            <person name="Krizsan K."/>
            <person name="Balestrini R."/>
            <person name="Da Silva C."/>
            <person name="Montanini B."/>
            <person name="Hainaut M."/>
            <person name="Levati E."/>
            <person name="Barry K.W."/>
            <person name="Belfiori B."/>
            <person name="Cichocki N."/>
            <person name="Clum A."/>
            <person name="Dockter R.B."/>
            <person name="Fauchery L."/>
            <person name="Guy J."/>
            <person name="Iotti M."/>
            <person name="Le Tacon F."/>
            <person name="Lindquist E.A."/>
            <person name="Lipzen A."/>
            <person name="Malagnac F."/>
            <person name="Mello A."/>
            <person name="Molinier V."/>
            <person name="Miyauchi S."/>
            <person name="Poulain J."/>
            <person name="Riccioni C."/>
            <person name="Rubini A."/>
            <person name="Sitrit Y."/>
            <person name="Splivallo R."/>
            <person name="Traeger S."/>
            <person name="Wang M."/>
            <person name="Zifcakova L."/>
            <person name="Wipf D."/>
            <person name="Zambonelli A."/>
            <person name="Paolocci F."/>
            <person name="Nowrousian M."/>
            <person name="Ottonello S."/>
            <person name="Baldrian P."/>
            <person name="Spatafora J.W."/>
            <person name="Henrissat B."/>
            <person name="Nagy L.G."/>
            <person name="Aury J.M."/>
            <person name="Wincker P."/>
            <person name="Grigoriev I.V."/>
            <person name="Bonfante P."/>
            <person name="Martin F.M."/>
        </authorList>
    </citation>
    <scope>NUCLEOTIDE SEQUENCE [LARGE SCALE GENOMIC DNA]</scope>
    <source>
        <strain evidence="3 4">120613-1</strain>
    </source>
</reference>
<organism evidence="3 4">
    <name type="scientific">Choiromyces venosus 120613-1</name>
    <dbReference type="NCBI Taxonomy" id="1336337"/>
    <lineage>
        <taxon>Eukaryota</taxon>
        <taxon>Fungi</taxon>
        <taxon>Dikarya</taxon>
        <taxon>Ascomycota</taxon>
        <taxon>Pezizomycotina</taxon>
        <taxon>Pezizomycetes</taxon>
        <taxon>Pezizales</taxon>
        <taxon>Tuberaceae</taxon>
        <taxon>Choiromyces</taxon>
    </lineage>
</organism>
<gene>
    <name evidence="3" type="ORF">L873DRAFT_1813390</name>
</gene>
<keyword evidence="2" id="KW-0732">Signal</keyword>
<protein>
    <submittedName>
        <fullName evidence="3">Uncharacterized protein</fullName>
    </submittedName>
</protein>
<accession>A0A3N4JEC7</accession>
<sequence length="78" mass="8521">MMKSLDIFLPIFILALFTLSHANPSTLLPLQTPAKLKHPRRTASAKQQQGSSAQPSSSAETSISRRQVTSLSPTHHEV</sequence>
<feature type="compositionally biased region" description="Polar residues" evidence="1">
    <location>
        <begin position="65"/>
        <end position="78"/>
    </location>
</feature>
<feature type="compositionally biased region" description="Low complexity" evidence="1">
    <location>
        <begin position="44"/>
        <end position="64"/>
    </location>
</feature>
<dbReference type="EMBL" id="ML120430">
    <property type="protein sequence ID" value="RPA95031.1"/>
    <property type="molecule type" value="Genomic_DNA"/>
</dbReference>
<keyword evidence="4" id="KW-1185">Reference proteome</keyword>
<evidence type="ECO:0000256" key="2">
    <source>
        <dbReference type="SAM" id="SignalP"/>
    </source>
</evidence>
<evidence type="ECO:0000256" key="1">
    <source>
        <dbReference type="SAM" id="MobiDB-lite"/>
    </source>
</evidence>